<evidence type="ECO:0000256" key="1">
    <source>
        <dbReference type="SAM" id="MobiDB-lite"/>
    </source>
</evidence>
<dbReference type="Proteomes" id="UP001497512">
    <property type="component" value="Chromosome 13"/>
</dbReference>
<sequence length="96" mass="9643">MKAVITGVQCVALILMVVVAIVTSSGFVEGRPLPGAKEHSKPPTVKIAPVAAPTHAKIAPVAAPIPKPHPKVVPSPPPPSPVLYSPPPPPLGGGGY</sequence>
<keyword evidence="3" id="KW-1185">Reference proteome</keyword>
<proteinExistence type="predicted"/>
<gene>
    <name evidence="2" type="ORF">CSSPTR1EN2_LOCUS5704</name>
</gene>
<accession>A0ABP0TNK6</accession>
<dbReference type="EMBL" id="OZ019905">
    <property type="protein sequence ID" value="CAK9201032.1"/>
    <property type="molecule type" value="Genomic_DNA"/>
</dbReference>
<feature type="region of interest" description="Disordered" evidence="1">
    <location>
        <begin position="65"/>
        <end position="96"/>
    </location>
</feature>
<protein>
    <recommendedName>
        <fullName evidence="4">Arabinogalactan-like protein</fullName>
    </recommendedName>
</protein>
<evidence type="ECO:0000313" key="3">
    <source>
        <dbReference type="Proteomes" id="UP001497512"/>
    </source>
</evidence>
<evidence type="ECO:0008006" key="4">
    <source>
        <dbReference type="Google" id="ProtNLM"/>
    </source>
</evidence>
<organism evidence="2 3">
    <name type="scientific">Sphagnum troendelagicum</name>
    <dbReference type="NCBI Taxonomy" id="128251"/>
    <lineage>
        <taxon>Eukaryota</taxon>
        <taxon>Viridiplantae</taxon>
        <taxon>Streptophyta</taxon>
        <taxon>Embryophyta</taxon>
        <taxon>Bryophyta</taxon>
        <taxon>Sphagnophytina</taxon>
        <taxon>Sphagnopsida</taxon>
        <taxon>Sphagnales</taxon>
        <taxon>Sphagnaceae</taxon>
        <taxon>Sphagnum</taxon>
    </lineage>
</organism>
<name>A0ABP0TNK6_9BRYO</name>
<evidence type="ECO:0000313" key="2">
    <source>
        <dbReference type="EMBL" id="CAK9201032.1"/>
    </source>
</evidence>
<reference evidence="2" key="1">
    <citation type="submission" date="2024-02" db="EMBL/GenBank/DDBJ databases">
        <authorList>
            <consortium name="ELIXIR-Norway"/>
            <consortium name="Elixir Norway"/>
        </authorList>
    </citation>
    <scope>NUCLEOTIDE SEQUENCE</scope>
</reference>